<feature type="compositionally biased region" description="Low complexity" evidence="3">
    <location>
        <begin position="12"/>
        <end position="69"/>
    </location>
</feature>
<dbReference type="GO" id="GO:0005737">
    <property type="term" value="C:cytoplasm"/>
    <property type="evidence" value="ECO:0007669"/>
    <property type="project" value="UniProtKB-ARBA"/>
</dbReference>
<dbReference type="PANTHER" id="PTHR22792:SF132">
    <property type="entry name" value="LA-RELATED PROTEIN 1"/>
    <property type="match status" value="1"/>
</dbReference>
<evidence type="ECO:0000313" key="6">
    <source>
        <dbReference type="Proteomes" id="UP001293254"/>
    </source>
</evidence>
<dbReference type="SMART" id="SM00715">
    <property type="entry name" value="LA"/>
    <property type="match status" value="1"/>
</dbReference>
<feature type="compositionally biased region" description="Polar residues" evidence="3">
    <location>
        <begin position="268"/>
        <end position="282"/>
    </location>
</feature>
<evidence type="ECO:0000313" key="5">
    <source>
        <dbReference type="EMBL" id="KAK4430345.1"/>
    </source>
</evidence>
<dbReference type="PANTHER" id="PTHR22792">
    <property type="entry name" value="LUPUS LA PROTEIN-RELATED"/>
    <property type="match status" value="1"/>
</dbReference>
<keyword evidence="6" id="KW-1185">Reference proteome</keyword>
<name>A0AAE1YHC8_9LAMI</name>
<dbReference type="Pfam" id="PF05383">
    <property type="entry name" value="La"/>
    <property type="match status" value="1"/>
</dbReference>
<dbReference type="InterPro" id="IPR036390">
    <property type="entry name" value="WH_DNA-bd_sf"/>
</dbReference>
<feature type="compositionally biased region" description="Basic and acidic residues" evidence="3">
    <location>
        <begin position="247"/>
        <end position="257"/>
    </location>
</feature>
<evidence type="ECO:0000256" key="3">
    <source>
        <dbReference type="SAM" id="MobiDB-lite"/>
    </source>
</evidence>
<evidence type="ECO:0000259" key="4">
    <source>
        <dbReference type="PROSITE" id="PS50961"/>
    </source>
</evidence>
<feature type="domain" description="HTH La-type RNA-binding" evidence="4">
    <location>
        <begin position="391"/>
        <end position="480"/>
    </location>
</feature>
<dbReference type="SUPFAM" id="SSF46785">
    <property type="entry name" value="Winged helix' DNA-binding domain"/>
    <property type="match status" value="1"/>
</dbReference>
<dbReference type="Proteomes" id="UP001293254">
    <property type="component" value="Unassembled WGS sequence"/>
</dbReference>
<feature type="compositionally biased region" description="Polar residues" evidence="3">
    <location>
        <begin position="146"/>
        <end position="158"/>
    </location>
</feature>
<reference evidence="5" key="2">
    <citation type="journal article" date="2024" name="Plant">
        <title>Genomic evolution and insights into agronomic trait innovations of Sesamum species.</title>
        <authorList>
            <person name="Miao H."/>
            <person name="Wang L."/>
            <person name="Qu L."/>
            <person name="Liu H."/>
            <person name="Sun Y."/>
            <person name="Le M."/>
            <person name="Wang Q."/>
            <person name="Wei S."/>
            <person name="Zheng Y."/>
            <person name="Lin W."/>
            <person name="Duan Y."/>
            <person name="Cao H."/>
            <person name="Xiong S."/>
            <person name="Wang X."/>
            <person name="Wei L."/>
            <person name="Li C."/>
            <person name="Ma Q."/>
            <person name="Ju M."/>
            <person name="Zhao R."/>
            <person name="Li G."/>
            <person name="Mu C."/>
            <person name="Tian Q."/>
            <person name="Mei H."/>
            <person name="Zhang T."/>
            <person name="Gao T."/>
            <person name="Zhang H."/>
        </authorList>
    </citation>
    <scope>NUCLEOTIDE SEQUENCE</scope>
    <source>
        <strain evidence="5">3651</strain>
    </source>
</reference>
<evidence type="ECO:0000256" key="1">
    <source>
        <dbReference type="ARBA" id="ARBA00022884"/>
    </source>
</evidence>
<dbReference type="FunFam" id="1.10.10.10:FF:000131">
    <property type="entry name" value="la-related protein 1B isoform X2"/>
    <property type="match status" value="1"/>
</dbReference>
<feature type="compositionally biased region" description="Polar residues" evidence="3">
    <location>
        <begin position="168"/>
        <end position="189"/>
    </location>
</feature>
<feature type="region of interest" description="Disordered" evidence="3">
    <location>
        <begin position="1"/>
        <end position="70"/>
    </location>
</feature>
<dbReference type="InterPro" id="IPR045180">
    <property type="entry name" value="La_dom_prot"/>
</dbReference>
<dbReference type="EMBL" id="JACGWO010000004">
    <property type="protein sequence ID" value="KAK4430345.1"/>
    <property type="molecule type" value="Genomic_DNA"/>
</dbReference>
<dbReference type="InterPro" id="IPR006630">
    <property type="entry name" value="La_HTH"/>
</dbReference>
<feature type="compositionally biased region" description="Polar residues" evidence="3">
    <location>
        <begin position="1"/>
        <end position="11"/>
    </location>
</feature>
<dbReference type="GO" id="GO:0003723">
    <property type="term" value="F:RNA binding"/>
    <property type="evidence" value="ECO:0007669"/>
    <property type="project" value="UniProtKB-UniRule"/>
</dbReference>
<feature type="compositionally biased region" description="Low complexity" evidence="3">
    <location>
        <begin position="85"/>
        <end position="95"/>
    </location>
</feature>
<sequence>MAAASNSSSPLSQAQNSPRSRQSRRSSAARGISSPSDTSPPSLSLPPGSLVQEQFLTSSSTTSLDSLPSKEASIIESVSSYLAEDGSAAAAGSDGQLDNSDNGGATKRPAWNKPSNGATVEIGAVMGADSWPALSESARASPKPSSPYSLKTLPQGSITVPEEMALGSFSSPKEVSASISTPNTTSNHVATARQRSMKRVGGSGGGSSSHSSILANGSLPQAPPLQDAMVEGVPPNPGKSGGSVGESSRDNTHKDSGQRGGSYGGNELQPQRSSFRRNNSGPQPRGDGSYHHSHGGRRDQERGKQDWANPHRSYSNRDNHPQQRGGSRPFMHGPAPNTPFMAPPPPPVPVRPFVAPMVYTEVPSAVYYVSGPHPDPLRPVHMIPFSPVYFPMPDPYLASKIVNQIDYYFSNENLVKDTFLRQKMDGEGWVSIKLIAGFKKVMQLTDNIQLILDAIQASSVVEVQGDKVRRKNDWTKWIMPHVQTTATSPQSIHESSQSMLAAQLNSVALDEKAA</sequence>
<organism evidence="5 6">
    <name type="scientific">Sesamum alatum</name>
    <dbReference type="NCBI Taxonomy" id="300844"/>
    <lineage>
        <taxon>Eukaryota</taxon>
        <taxon>Viridiplantae</taxon>
        <taxon>Streptophyta</taxon>
        <taxon>Embryophyta</taxon>
        <taxon>Tracheophyta</taxon>
        <taxon>Spermatophyta</taxon>
        <taxon>Magnoliopsida</taxon>
        <taxon>eudicotyledons</taxon>
        <taxon>Gunneridae</taxon>
        <taxon>Pentapetalae</taxon>
        <taxon>asterids</taxon>
        <taxon>lamiids</taxon>
        <taxon>Lamiales</taxon>
        <taxon>Pedaliaceae</taxon>
        <taxon>Sesamum</taxon>
    </lineage>
</organism>
<reference evidence="5" key="1">
    <citation type="submission" date="2020-06" db="EMBL/GenBank/DDBJ databases">
        <authorList>
            <person name="Li T."/>
            <person name="Hu X."/>
            <person name="Zhang T."/>
            <person name="Song X."/>
            <person name="Zhang H."/>
            <person name="Dai N."/>
            <person name="Sheng W."/>
            <person name="Hou X."/>
            <person name="Wei L."/>
        </authorList>
    </citation>
    <scope>NUCLEOTIDE SEQUENCE</scope>
    <source>
        <strain evidence="5">3651</strain>
        <tissue evidence="5">Leaf</tissue>
    </source>
</reference>
<evidence type="ECO:0000256" key="2">
    <source>
        <dbReference type="PROSITE-ProRule" id="PRU00332"/>
    </source>
</evidence>
<dbReference type="Gene3D" id="1.10.10.10">
    <property type="entry name" value="Winged helix-like DNA-binding domain superfamily/Winged helix DNA-binding domain"/>
    <property type="match status" value="1"/>
</dbReference>
<feature type="region of interest" description="Disordered" evidence="3">
    <location>
        <begin position="134"/>
        <end position="342"/>
    </location>
</feature>
<dbReference type="AlphaFoldDB" id="A0AAE1YHC8"/>
<dbReference type="PROSITE" id="PS50961">
    <property type="entry name" value="HTH_LA"/>
    <property type="match status" value="1"/>
</dbReference>
<protein>
    <submittedName>
        <fullName evidence="5">La-related protein 1C</fullName>
    </submittedName>
</protein>
<comment type="caution">
    <text evidence="5">The sequence shown here is derived from an EMBL/GenBank/DDBJ whole genome shotgun (WGS) entry which is preliminary data.</text>
</comment>
<dbReference type="InterPro" id="IPR036388">
    <property type="entry name" value="WH-like_DNA-bd_sf"/>
</dbReference>
<keyword evidence="1 2" id="KW-0694">RNA-binding</keyword>
<accession>A0AAE1YHC8</accession>
<gene>
    <name evidence="5" type="ORF">Salat_1335200</name>
</gene>
<dbReference type="CDD" id="cd07323">
    <property type="entry name" value="LAM"/>
    <property type="match status" value="1"/>
</dbReference>
<proteinExistence type="predicted"/>
<feature type="region of interest" description="Disordered" evidence="3">
    <location>
        <begin position="85"/>
        <end position="118"/>
    </location>
</feature>
<feature type="compositionally biased region" description="Basic and acidic residues" evidence="3">
    <location>
        <begin position="296"/>
        <end position="305"/>
    </location>
</feature>